<dbReference type="EMBL" id="JAXGFP010000001">
    <property type="protein sequence ID" value="MEG3182657.1"/>
    <property type="molecule type" value="Genomic_DNA"/>
</dbReference>
<reference evidence="2 3" key="1">
    <citation type="journal article" date="2016" name="Int. J. Syst. Evol. Microbiol.">
        <title>Lysobacter erysipheiresistens sp. nov., an antagonist of powdery mildew, isolated from tobacco-cultivated soil.</title>
        <authorList>
            <person name="Xie B."/>
            <person name="Li T."/>
            <person name="Lin X."/>
            <person name="Wang C.J."/>
            <person name="Chen Y.J."/>
            <person name="Liu W.J."/>
            <person name="Zhao Z.W."/>
        </authorList>
    </citation>
    <scope>NUCLEOTIDE SEQUENCE [LARGE SCALE GENOMIC DNA]</scope>
    <source>
        <strain evidence="2 3">RS-LYSO-3</strain>
    </source>
</reference>
<keyword evidence="3" id="KW-1185">Reference proteome</keyword>
<evidence type="ECO:0000256" key="1">
    <source>
        <dbReference type="SAM" id="MobiDB-lite"/>
    </source>
</evidence>
<proteinExistence type="predicted"/>
<dbReference type="RefSeq" id="WP_332613978.1">
    <property type="nucleotide sequence ID" value="NZ_JAXGFP010000001.1"/>
</dbReference>
<dbReference type="Proteomes" id="UP001355056">
    <property type="component" value="Unassembled WGS sequence"/>
</dbReference>
<sequence>MNRRHSDPIPYRIATPEMVERAKQTLSEDELIAAIGQTIPPIYSGPAPVNPVNQRDEE</sequence>
<name>A0ABU7YUV9_9GAMM</name>
<accession>A0ABU7YUV9</accession>
<protein>
    <submittedName>
        <fullName evidence="2">Uncharacterized protein</fullName>
    </submittedName>
</protein>
<gene>
    <name evidence="2" type="ORF">SNE34_01330</name>
</gene>
<organism evidence="2 3">
    <name type="scientific">Novilysobacter erysipheiresistens</name>
    <dbReference type="NCBI Taxonomy" id="1749332"/>
    <lineage>
        <taxon>Bacteria</taxon>
        <taxon>Pseudomonadati</taxon>
        <taxon>Pseudomonadota</taxon>
        <taxon>Gammaproteobacteria</taxon>
        <taxon>Lysobacterales</taxon>
        <taxon>Lysobacteraceae</taxon>
        <taxon>Novilysobacter</taxon>
    </lineage>
</organism>
<comment type="caution">
    <text evidence="2">The sequence shown here is derived from an EMBL/GenBank/DDBJ whole genome shotgun (WGS) entry which is preliminary data.</text>
</comment>
<feature type="region of interest" description="Disordered" evidence="1">
    <location>
        <begin position="39"/>
        <end position="58"/>
    </location>
</feature>
<evidence type="ECO:0000313" key="3">
    <source>
        <dbReference type="Proteomes" id="UP001355056"/>
    </source>
</evidence>
<evidence type="ECO:0000313" key="2">
    <source>
        <dbReference type="EMBL" id="MEG3182657.1"/>
    </source>
</evidence>